<gene>
    <name evidence="3" type="ORF">ACJMK2_032402</name>
</gene>
<dbReference type="PANTHER" id="PTHR33444:SF7">
    <property type="entry name" value="TRANSMEMBRANE PROTEIN 272"/>
    <property type="match status" value="1"/>
</dbReference>
<organism evidence="3 4">
    <name type="scientific">Sinanodonta woodiana</name>
    <name type="common">Chinese pond mussel</name>
    <name type="synonym">Anodonta woodiana</name>
    <dbReference type="NCBI Taxonomy" id="1069815"/>
    <lineage>
        <taxon>Eukaryota</taxon>
        <taxon>Metazoa</taxon>
        <taxon>Spiralia</taxon>
        <taxon>Lophotrochozoa</taxon>
        <taxon>Mollusca</taxon>
        <taxon>Bivalvia</taxon>
        <taxon>Autobranchia</taxon>
        <taxon>Heteroconchia</taxon>
        <taxon>Palaeoheterodonta</taxon>
        <taxon>Unionida</taxon>
        <taxon>Unionoidea</taxon>
        <taxon>Unionidae</taxon>
        <taxon>Unioninae</taxon>
        <taxon>Sinanodonta</taxon>
    </lineage>
</organism>
<dbReference type="PANTHER" id="PTHR33444">
    <property type="entry name" value="SI:DKEY-19B23.12-RELATED"/>
    <property type="match status" value="1"/>
</dbReference>
<feature type="signal peptide" evidence="2">
    <location>
        <begin position="1"/>
        <end position="20"/>
    </location>
</feature>
<protein>
    <recommendedName>
        <fullName evidence="5">Transmembrane protein 272</fullName>
    </recommendedName>
</protein>
<keyword evidence="1" id="KW-1133">Transmembrane helix</keyword>
<feature type="non-terminal residue" evidence="3">
    <location>
        <position position="1"/>
    </location>
</feature>
<reference evidence="3 4" key="1">
    <citation type="submission" date="2024-11" db="EMBL/GenBank/DDBJ databases">
        <title>Chromosome-level genome assembly of the freshwater bivalve Anodonta woodiana.</title>
        <authorList>
            <person name="Chen X."/>
        </authorList>
    </citation>
    <scope>NUCLEOTIDE SEQUENCE [LARGE SCALE GENOMIC DNA]</scope>
    <source>
        <strain evidence="3">MN2024</strain>
        <tissue evidence="3">Gills</tissue>
    </source>
</reference>
<evidence type="ECO:0008006" key="5">
    <source>
        <dbReference type="Google" id="ProtNLM"/>
    </source>
</evidence>
<dbReference type="InterPro" id="IPR040350">
    <property type="entry name" value="TMEM272"/>
</dbReference>
<evidence type="ECO:0000313" key="3">
    <source>
        <dbReference type="EMBL" id="KAL3880137.1"/>
    </source>
</evidence>
<evidence type="ECO:0000256" key="2">
    <source>
        <dbReference type="SAM" id="SignalP"/>
    </source>
</evidence>
<evidence type="ECO:0000313" key="4">
    <source>
        <dbReference type="Proteomes" id="UP001634394"/>
    </source>
</evidence>
<keyword evidence="4" id="KW-1185">Reference proteome</keyword>
<feature type="transmembrane region" description="Helical" evidence="1">
    <location>
        <begin position="34"/>
        <end position="53"/>
    </location>
</feature>
<feature type="transmembrane region" description="Helical" evidence="1">
    <location>
        <begin position="127"/>
        <end position="154"/>
    </location>
</feature>
<dbReference type="Proteomes" id="UP001634394">
    <property type="component" value="Unassembled WGS sequence"/>
</dbReference>
<keyword evidence="1" id="KW-0472">Membrane</keyword>
<feature type="chain" id="PRO_5044861503" description="Transmembrane protein 272" evidence="2">
    <location>
        <begin position="21"/>
        <end position="163"/>
    </location>
</feature>
<sequence length="163" mass="18480">PMMLVVTLLLPMPLAMLILGVKYLDECPREPKLPIYLLVGGIFGTIKVTLLLCTQLQRIRGDDGDEIRDDGDPFTMGKVVNIGLSLFLSVWFALGNYWLFKTGKPNYLPPLHEPRNWCDRTVHVFTFWHVIVCYILISAIFLLGFVFVCCFACLKLVGENEKG</sequence>
<accession>A0ABD3X260</accession>
<dbReference type="EMBL" id="JBJQND010000004">
    <property type="protein sequence ID" value="KAL3880137.1"/>
    <property type="molecule type" value="Genomic_DNA"/>
</dbReference>
<dbReference type="AlphaFoldDB" id="A0ABD3X260"/>
<feature type="transmembrane region" description="Helical" evidence="1">
    <location>
        <begin position="79"/>
        <end position="100"/>
    </location>
</feature>
<name>A0ABD3X260_SINWO</name>
<keyword evidence="1" id="KW-0812">Transmembrane</keyword>
<comment type="caution">
    <text evidence="3">The sequence shown here is derived from an EMBL/GenBank/DDBJ whole genome shotgun (WGS) entry which is preliminary data.</text>
</comment>
<evidence type="ECO:0000256" key="1">
    <source>
        <dbReference type="SAM" id="Phobius"/>
    </source>
</evidence>
<proteinExistence type="predicted"/>
<keyword evidence="2" id="KW-0732">Signal</keyword>